<feature type="domain" description="N-acetyltransferase" evidence="4">
    <location>
        <begin position="8"/>
        <end position="176"/>
    </location>
</feature>
<evidence type="ECO:0000256" key="2">
    <source>
        <dbReference type="ARBA" id="ARBA00023315"/>
    </source>
</evidence>
<dbReference type="EMBL" id="DXBY01000354">
    <property type="protein sequence ID" value="HIZ38268.1"/>
    <property type="molecule type" value="Genomic_DNA"/>
</dbReference>
<dbReference type="Pfam" id="PF13302">
    <property type="entry name" value="Acetyltransf_3"/>
    <property type="match status" value="1"/>
</dbReference>
<dbReference type="InterPro" id="IPR000182">
    <property type="entry name" value="GNAT_dom"/>
</dbReference>
<dbReference type="InterPro" id="IPR016181">
    <property type="entry name" value="Acyl_CoA_acyltransferase"/>
</dbReference>
<dbReference type="Proteomes" id="UP000824037">
    <property type="component" value="Unassembled WGS sequence"/>
</dbReference>
<dbReference type="PROSITE" id="PS51186">
    <property type="entry name" value="GNAT"/>
    <property type="match status" value="1"/>
</dbReference>
<sequence length="205" mass="23102">MDLRSGAIRLRPLRRRDRDDWQVLRRRNAAWLLPWEATAPDGEPLRASFAGYVRQLNRAARQDTGYAYVVEYRGELVGQVTIASVTRGSLQSASIGYWISEHVAGRGIIPTAVAMLTDYCFGELGLHRAEINIRPENTASLRVVAKLGFRDEGVRRAYLHIQGRWTDHRTFALTAEEVGSGVLERWLATQPPPSQPPQPDPPHPR</sequence>
<keyword evidence="1" id="KW-0808">Transferase</keyword>
<dbReference type="GO" id="GO:0008999">
    <property type="term" value="F:protein-N-terminal-alanine acetyltransferase activity"/>
    <property type="evidence" value="ECO:0007669"/>
    <property type="project" value="TreeGrafter"/>
</dbReference>
<gene>
    <name evidence="5" type="ORF">H9815_21025</name>
</gene>
<proteinExistence type="inferred from homology"/>
<dbReference type="GO" id="GO:0005737">
    <property type="term" value="C:cytoplasm"/>
    <property type="evidence" value="ECO:0007669"/>
    <property type="project" value="TreeGrafter"/>
</dbReference>
<reference evidence="5" key="2">
    <citation type="submission" date="2021-04" db="EMBL/GenBank/DDBJ databases">
        <authorList>
            <person name="Gilroy R."/>
        </authorList>
    </citation>
    <scope>NUCLEOTIDE SEQUENCE</scope>
    <source>
        <strain evidence="5">ChiGjej4B4-7305</strain>
    </source>
</reference>
<comment type="similarity">
    <text evidence="3">Belongs to the acetyltransferase family. RimJ subfamily.</text>
</comment>
<dbReference type="Gene3D" id="3.40.630.30">
    <property type="match status" value="1"/>
</dbReference>
<dbReference type="PANTHER" id="PTHR43792">
    <property type="entry name" value="GNAT FAMILY, PUTATIVE (AFU_ORTHOLOGUE AFUA_3G00765)-RELATED-RELATED"/>
    <property type="match status" value="1"/>
</dbReference>
<organism evidence="5 6">
    <name type="scientific">Candidatus Ruania gallistercoris</name>
    <dbReference type="NCBI Taxonomy" id="2838746"/>
    <lineage>
        <taxon>Bacteria</taxon>
        <taxon>Bacillati</taxon>
        <taxon>Actinomycetota</taxon>
        <taxon>Actinomycetes</taxon>
        <taxon>Micrococcales</taxon>
        <taxon>Ruaniaceae</taxon>
        <taxon>Ruania</taxon>
    </lineage>
</organism>
<dbReference type="InterPro" id="IPR051531">
    <property type="entry name" value="N-acetyltransferase"/>
</dbReference>
<accession>A0A9D2EIT8</accession>
<evidence type="ECO:0000313" key="6">
    <source>
        <dbReference type="Proteomes" id="UP000824037"/>
    </source>
</evidence>
<dbReference type="AlphaFoldDB" id="A0A9D2EIT8"/>
<evidence type="ECO:0000256" key="1">
    <source>
        <dbReference type="ARBA" id="ARBA00022679"/>
    </source>
</evidence>
<name>A0A9D2EIT8_9MICO</name>
<reference evidence="5" key="1">
    <citation type="journal article" date="2021" name="PeerJ">
        <title>Extensive microbial diversity within the chicken gut microbiome revealed by metagenomics and culture.</title>
        <authorList>
            <person name="Gilroy R."/>
            <person name="Ravi A."/>
            <person name="Getino M."/>
            <person name="Pursley I."/>
            <person name="Horton D.L."/>
            <person name="Alikhan N.F."/>
            <person name="Baker D."/>
            <person name="Gharbi K."/>
            <person name="Hall N."/>
            <person name="Watson M."/>
            <person name="Adriaenssens E.M."/>
            <person name="Foster-Nyarko E."/>
            <person name="Jarju S."/>
            <person name="Secka A."/>
            <person name="Antonio M."/>
            <person name="Oren A."/>
            <person name="Chaudhuri R.R."/>
            <person name="La Ragione R."/>
            <person name="Hildebrand F."/>
            <person name="Pallen M.J."/>
        </authorList>
    </citation>
    <scope>NUCLEOTIDE SEQUENCE</scope>
    <source>
        <strain evidence="5">ChiGjej4B4-7305</strain>
    </source>
</reference>
<dbReference type="SUPFAM" id="SSF55729">
    <property type="entry name" value="Acyl-CoA N-acyltransferases (Nat)"/>
    <property type="match status" value="1"/>
</dbReference>
<dbReference type="PANTHER" id="PTHR43792:SF8">
    <property type="entry name" value="[RIBOSOMAL PROTEIN US5]-ALANINE N-ACETYLTRANSFERASE"/>
    <property type="match status" value="1"/>
</dbReference>
<evidence type="ECO:0000313" key="5">
    <source>
        <dbReference type="EMBL" id="HIZ38268.1"/>
    </source>
</evidence>
<evidence type="ECO:0000259" key="4">
    <source>
        <dbReference type="PROSITE" id="PS51186"/>
    </source>
</evidence>
<keyword evidence="2" id="KW-0012">Acyltransferase</keyword>
<protein>
    <submittedName>
        <fullName evidence="5">GNAT family N-acetyltransferase</fullName>
    </submittedName>
</protein>
<evidence type="ECO:0000256" key="3">
    <source>
        <dbReference type="ARBA" id="ARBA00038502"/>
    </source>
</evidence>
<comment type="caution">
    <text evidence="5">The sequence shown here is derived from an EMBL/GenBank/DDBJ whole genome shotgun (WGS) entry which is preliminary data.</text>
</comment>